<dbReference type="EMBL" id="AZFA01000014">
    <property type="protein sequence ID" value="KRL66453.1"/>
    <property type="molecule type" value="Genomic_DNA"/>
</dbReference>
<accession>A0A0R1SJJ1</accession>
<keyword evidence="2" id="KW-1185">Reference proteome</keyword>
<dbReference type="AlphaFoldDB" id="A0A0R1SJJ1"/>
<reference evidence="1 2" key="1">
    <citation type="journal article" date="2015" name="Genome Announc.">
        <title>Expanding the biotechnology potential of lactobacilli through comparative genomics of 213 strains and associated genera.</title>
        <authorList>
            <person name="Sun Z."/>
            <person name="Harris H.M."/>
            <person name="McCann A."/>
            <person name="Guo C."/>
            <person name="Argimon S."/>
            <person name="Zhang W."/>
            <person name="Yang X."/>
            <person name="Jeffery I.B."/>
            <person name="Cooney J.C."/>
            <person name="Kagawa T.F."/>
            <person name="Liu W."/>
            <person name="Song Y."/>
            <person name="Salvetti E."/>
            <person name="Wrobel A."/>
            <person name="Rasinkangas P."/>
            <person name="Parkhill J."/>
            <person name="Rea M.C."/>
            <person name="O'Sullivan O."/>
            <person name="Ritari J."/>
            <person name="Douillard F.P."/>
            <person name="Paul Ross R."/>
            <person name="Yang R."/>
            <person name="Briner A.E."/>
            <person name="Felis G.E."/>
            <person name="de Vos W.M."/>
            <person name="Barrangou R."/>
            <person name="Klaenhammer T.R."/>
            <person name="Caufield P.W."/>
            <person name="Cui Y."/>
            <person name="Zhang H."/>
            <person name="O'Toole P.W."/>
        </authorList>
    </citation>
    <scope>NUCLEOTIDE SEQUENCE [LARGE SCALE GENOMIC DNA]</scope>
    <source>
        <strain evidence="1 2">DSM 14857</strain>
    </source>
</reference>
<evidence type="ECO:0000313" key="2">
    <source>
        <dbReference type="Proteomes" id="UP000051647"/>
    </source>
</evidence>
<dbReference type="CDD" id="cd12217">
    <property type="entry name" value="Stu0660_Csn2"/>
    <property type="match status" value="1"/>
</dbReference>
<dbReference type="OrthoDB" id="2181410at2"/>
<comment type="caution">
    <text evidence="1">The sequence shown here is derived from an EMBL/GenBank/DDBJ whole genome shotgun (WGS) entry which is preliminary data.</text>
</comment>
<name>A0A0R1SJJ1_9LACO</name>
<evidence type="ECO:0000313" key="1">
    <source>
        <dbReference type="EMBL" id="KRL66453.1"/>
    </source>
</evidence>
<evidence type="ECO:0008006" key="3">
    <source>
        <dbReference type="Google" id="ProtNLM"/>
    </source>
</evidence>
<dbReference type="PATRIC" id="fig|1423815.3.peg.603"/>
<organism evidence="1 2">
    <name type="scientific">Companilactobacillus versmoldensis DSM 14857 = KCTC 3814</name>
    <dbReference type="NCBI Taxonomy" id="1423815"/>
    <lineage>
        <taxon>Bacteria</taxon>
        <taxon>Bacillati</taxon>
        <taxon>Bacillota</taxon>
        <taxon>Bacilli</taxon>
        <taxon>Lactobacillales</taxon>
        <taxon>Lactobacillaceae</taxon>
        <taxon>Companilactobacillus</taxon>
    </lineage>
</organism>
<proteinExistence type="predicted"/>
<dbReference type="STRING" id="1423815.FC27_GL000595"/>
<dbReference type="eggNOG" id="ENOG50309Y5">
    <property type="taxonomic scope" value="Bacteria"/>
</dbReference>
<gene>
    <name evidence="1" type="ORF">FC27_GL000595</name>
</gene>
<protein>
    <recommendedName>
        <fullName evidence="3">CRISPR-associated protein Cas7</fullName>
    </recommendedName>
</protein>
<sequence length="340" mass="39690">MRLKIEIDDQSFFELDFGDIVYISGYNHQNMWKIYRSLYYYFNKSPMLSTNIYGDDNIEISLDDVSPSTKNTQTYFISNRDSIYQQMIYKKGNLLFENLNTLNDSFEITRILEELNDTNTKLSLLVQEHINNYANNLIIDFEDVTYFDVLKYFLKVSYEDSNRTFPLEFMETESLVDELLNLIESSLKKANNDTWIVLYNLDSFVSRSAKKTILNKLKEFTDRFELKVIYLGNSLTDCSITSAETEKIVVAADEFHQLLPIENLSKSIKMRYPNDFPHSTEQLVQSLIQVIPYVGNKENVSLNPRDLVLLKIVNDILGYETSLDYSDQILNSAETKFLLD</sequence>
<dbReference type="Proteomes" id="UP000051647">
    <property type="component" value="Unassembled WGS sequence"/>
</dbReference>